<evidence type="ECO:0000313" key="2">
    <source>
        <dbReference type="Proteomes" id="UP000799779"/>
    </source>
</evidence>
<reference evidence="1" key="1">
    <citation type="journal article" date="2020" name="Stud. Mycol.">
        <title>101 Dothideomycetes genomes: a test case for predicting lifestyles and emergence of pathogens.</title>
        <authorList>
            <person name="Haridas S."/>
            <person name="Albert R."/>
            <person name="Binder M."/>
            <person name="Bloem J."/>
            <person name="Labutti K."/>
            <person name="Salamov A."/>
            <person name="Andreopoulos B."/>
            <person name="Baker S."/>
            <person name="Barry K."/>
            <person name="Bills G."/>
            <person name="Bluhm B."/>
            <person name="Cannon C."/>
            <person name="Castanera R."/>
            <person name="Culley D."/>
            <person name="Daum C."/>
            <person name="Ezra D."/>
            <person name="Gonzalez J."/>
            <person name="Henrissat B."/>
            <person name="Kuo A."/>
            <person name="Liang C."/>
            <person name="Lipzen A."/>
            <person name="Lutzoni F."/>
            <person name="Magnuson J."/>
            <person name="Mondo S."/>
            <person name="Nolan M."/>
            <person name="Ohm R."/>
            <person name="Pangilinan J."/>
            <person name="Park H.-J."/>
            <person name="Ramirez L."/>
            <person name="Alfaro M."/>
            <person name="Sun H."/>
            <person name="Tritt A."/>
            <person name="Yoshinaga Y."/>
            <person name="Zwiers L.-H."/>
            <person name="Turgeon B."/>
            <person name="Goodwin S."/>
            <person name="Spatafora J."/>
            <person name="Crous P."/>
            <person name="Grigoriev I."/>
        </authorList>
    </citation>
    <scope>NUCLEOTIDE SEQUENCE</scope>
    <source>
        <strain evidence="1">CBS 123094</strain>
    </source>
</reference>
<evidence type="ECO:0000313" key="1">
    <source>
        <dbReference type="EMBL" id="KAF1999255.1"/>
    </source>
</evidence>
<protein>
    <submittedName>
        <fullName evidence="1">Uncharacterized protein</fullName>
    </submittedName>
</protein>
<proteinExistence type="predicted"/>
<dbReference type="Proteomes" id="UP000799779">
    <property type="component" value="Unassembled WGS sequence"/>
</dbReference>
<dbReference type="AlphaFoldDB" id="A0A6A5WJF9"/>
<dbReference type="EMBL" id="ML977597">
    <property type="protein sequence ID" value="KAF1999255.1"/>
    <property type="molecule type" value="Genomic_DNA"/>
</dbReference>
<sequence>MKPMALVWSWTKFWPGRVGFGSVIVDRSPPTALSVNASCRSYCAAYPMHQDFAFHPSSSLNLQLHLFIGCERRCR</sequence>
<gene>
    <name evidence="1" type="ORF">P154DRAFT_232558</name>
</gene>
<keyword evidence="2" id="KW-1185">Reference proteome</keyword>
<organism evidence="1 2">
    <name type="scientific">Amniculicola lignicola CBS 123094</name>
    <dbReference type="NCBI Taxonomy" id="1392246"/>
    <lineage>
        <taxon>Eukaryota</taxon>
        <taxon>Fungi</taxon>
        <taxon>Dikarya</taxon>
        <taxon>Ascomycota</taxon>
        <taxon>Pezizomycotina</taxon>
        <taxon>Dothideomycetes</taxon>
        <taxon>Pleosporomycetidae</taxon>
        <taxon>Pleosporales</taxon>
        <taxon>Amniculicolaceae</taxon>
        <taxon>Amniculicola</taxon>
    </lineage>
</organism>
<accession>A0A6A5WJF9</accession>
<name>A0A6A5WJF9_9PLEO</name>